<dbReference type="AlphaFoldDB" id="A0A382TTL2"/>
<organism evidence="2">
    <name type="scientific">marine metagenome</name>
    <dbReference type="NCBI Taxonomy" id="408172"/>
    <lineage>
        <taxon>unclassified sequences</taxon>
        <taxon>metagenomes</taxon>
        <taxon>ecological metagenomes</taxon>
    </lineage>
</organism>
<sequence length="248" mass="26860">MSPILVRPIREQLEHDRVIRLLQLRLRRRFAVGINIGDEPEATAVRSGTAQVYPDLVLTAAGGPRRLHGVVEVETSESVNRLEAMHEWVHFGKVRGAFYLYVPAGAADFARRLCEAFSVSVSEIWSYRAVGDQLRFTMVHRSKRAARAAGSVSSRTARGARQAAQRPSKAKKKVRKTKAVKQKATKKATGAGSGKTRLKSKGAKASKKAAVVRSGSKKRGVTAAAAAARGRVVGPRGAKKTVAKKSRT</sequence>
<proteinExistence type="predicted"/>
<feature type="non-terminal residue" evidence="2">
    <location>
        <position position="248"/>
    </location>
</feature>
<feature type="region of interest" description="Disordered" evidence="1">
    <location>
        <begin position="145"/>
        <end position="248"/>
    </location>
</feature>
<feature type="compositionally biased region" description="Basic residues" evidence="1">
    <location>
        <begin position="168"/>
        <end position="186"/>
    </location>
</feature>
<accession>A0A382TTL2</accession>
<feature type="compositionally biased region" description="Basic residues" evidence="1">
    <location>
        <begin position="237"/>
        <end position="248"/>
    </location>
</feature>
<feature type="compositionally biased region" description="Low complexity" evidence="1">
    <location>
        <begin position="147"/>
        <end position="166"/>
    </location>
</feature>
<name>A0A382TTL2_9ZZZZ</name>
<reference evidence="2" key="1">
    <citation type="submission" date="2018-05" db="EMBL/GenBank/DDBJ databases">
        <authorList>
            <person name="Lanie J.A."/>
            <person name="Ng W.-L."/>
            <person name="Kazmierczak K.M."/>
            <person name="Andrzejewski T.M."/>
            <person name="Davidsen T.M."/>
            <person name="Wayne K.J."/>
            <person name="Tettelin H."/>
            <person name="Glass J.I."/>
            <person name="Rusch D."/>
            <person name="Podicherti R."/>
            <person name="Tsui H.-C.T."/>
            <person name="Winkler M.E."/>
        </authorList>
    </citation>
    <scope>NUCLEOTIDE SEQUENCE</scope>
</reference>
<evidence type="ECO:0000313" key="2">
    <source>
        <dbReference type="EMBL" id="SVD25386.1"/>
    </source>
</evidence>
<evidence type="ECO:0000256" key="1">
    <source>
        <dbReference type="SAM" id="MobiDB-lite"/>
    </source>
</evidence>
<gene>
    <name evidence="2" type="ORF">METZ01_LOCUS378240</name>
</gene>
<feature type="compositionally biased region" description="Low complexity" evidence="1">
    <location>
        <begin position="221"/>
        <end position="236"/>
    </location>
</feature>
<protein>
    <submittedName>
        <fullName evidence="2">Uncharacterized protein</fullName>
    </submittedName>
</protein>
<dbReference type="EMBL" id="UINC01139065">
    <property type="protein sequence ID" value="SVD25386.1"/>
    <property type="molecule type" value="Genomic_DNA"/>
</dbReference>
<feature type="compositionally biased region" description="Basic residues" evidence="1">
    <location>
        <begin position="196"/>
        <end position="207"/>
    </location>
</feature>